<name>A0A388T8F2_TERA1</name>
<keyword evidence="3" id="KW-1185">Reference proteome</keyword>
<evidence type="ECO:0000313" key="2">
    <source>
        <dbReference type="EMBL" id="GBR72906.1"/>
    </source>
</evidence>
<gene>
    <name evidence="2" type="ORF">NO1_0363</name>
</gene>
<evidence type="ECO:0000256" key="1">
    <source>
        <dbReference type="SAM" id="MobiDB-lite"/>
    </source>
</evidence>
<evidence type="ECO:0000313" key="3">
    <source>
        <dbReference type="Proteomes" id="UP000269352"/>
    </source>
</evidence>
<reference evidence="2 3" key="1">
    <citation type="journal article" date="2019" name="ISME J.">
        <title>Genome analyses of uncultured TG2/ZB3 bacteria in 'Margulisbacteria' specifically attached to ectosymbiotic spirochetes of protists in the termite gut.</title>
        <authorList>
            <person name="Utami Y.D."/>
            <person name="Kuwahara H."/>
            <person name="Igai K."/>
            <person name="Murakami T."/>
            <person name="Sugaya K."/>
            <person name="Morikawa T."/>
            <person name="Nagura Y."/>
            <person name="Yuki M."/>
            <person name="Deevong P."/>
            <person name="Inoue T."/>
            <person name="Kihara K."/>
            <person name="Lo N."/>
            <person name="Yamada A."/>
            <person name="Ohkuma M."/>
            <person name="Hongoh Y."/>
        </authorList>
    </citation>
    <scope>NUCLEOTIDE SEQUENCE [LARGE SCALE GENOMIC DNA]</scope>
    <source>
        <strain evidence="2">NkOx7-01</strain>
    </source>
</reference>
<dbReference type="Proteomes" id="UP000269352">
    <property type="component" value="Unassembled WGS sequence"/>
</dbReference>
<feature type="region of interest" description="Disordered" evidence="1">
    <location>
        <begin position="1"/>
        <end position="22"/>
    </location>
</feature>
<dbReference type="EMBL" id="BGZN01000003">
    <property type="protein sequence ID" value="GBR72906.1"/>
    <property type="molecule type" value="Genomic_DNA"/>
</dbReference>
<comment type="caution">
    <text evidence="2">The sequence shown here is derived from an EMBL/GenBank/DDBJ whole genome shotgun (WGS) entry which is preliminary data.</text>
</comment>
<dbReference type="AlphaFoldDB" id="A0A388T8F2"/>
<accession>A0A388T8F2</accession>
<protein>
    <submittedName>
        <fullName evidence="2">Uncharacterized protein</fullName>
    </submittedName>
</protein>
<proteinExistence type="predicted"/>
<sequence length="656" mass="72504">MLLKNINFEDKPKTGGGVPPKDPALPAVAKAAIGAAGGAIMNSCGNPFDPIVVDLGSTTTEIPSDKPEENTLEWWKDQYPGYHVDYTTGEPLFPQMSGPSIPPDVKSHVVVWGNAGNIIFDDYTTEILIRDSRYHPTDKNQLAAMKVNLAYFYEQYQKTHGVTPTEITFTITDIKGQTPLQEFRFYLLDSVSSKEAELAQTDEYKNDPEGLKALMQAHTISVKLGDTAELARAGFTFNEAEGSITIDLTKRSLYPDTVMLDEGEGDDPADASYIDGYSIGSAGEITFKLRARPDGKKSWGFVGVYTAAGFDLTADSVFSYTLGDFQPPIYPNYSVQDKGYRVVFSYGSEKNGNYRELIYDPNEFSDSSPSAVNVPAERAHEKYLALRDAEALALGNNNLRLKFYGKDSRVTINDTVERPEDKFKFDVDHDDMSDSTRISYLKFKVRKTTGLSGKADFFSKVRVGLKLEDVADANQDASCPVALNGGRMNYILEEDLDVNYYEISVPLLFVEGIGFDRQNVLSGVYFESLEALEGLEIKDIQITAVEQGDRSLPLVQVDRTGFSGFGAALDNKDAQEAVILRDLKIGGREILQKIDLDSRVEEISILALTGTYENDDMFNGEFTSTGQVIYTLKASEPIVNSKAIFGIPEDEEQTDQ</sequence>
<organism evidence="2 3">
    <name type="scientific">Termititenax aidoneus</name>
    <dbReference type="NCBI Taxonomy" id="2218524"/>
    <lineage>
        <taxon>Bacteria</taxon>
        <taxon>Bacillati</taxon>
        <taxon>Candidatus Margulisiibacteriota</taxon>
        <taxon>Candidatus Termititenacia</taxon>
        <taxon>Candidatus Termititenacales</taxon>
        <taxon>Candidatus Termititenacaceae</taxon>
        <taxon>Candidatus Termititenax</taxon>
    </lineage>
</organism>